<dbReference type="PANTHER" id="PTHR43538:SF1">
    <property type="entry name" value="(R)-CITRAMALATE SYNTHASE"/>
    <property type="match status" value="1"/>
</dbReference>
<evidence type="ECO:0000256" key="5">
    <source>
        <dbReference type="ARBA" id="ARBA00022624"/>
    </source>
</evidence>
<dbReference type="Gene3D" id="1.10.238.260">
    <property type="match status" value="1"/>
</dbReference>
<dbReference type="CDD" id="cd07941">
    <property type="entry name" value="DRE_TIM_LeuA3"/>
    <property type="match status" value="1"/>
</dbReference>
<keyword evidence="4" id="KW-0028">Amino-acid biosynthesis</keyword>
<protein>
    <recommendedName>
        <fullName evidence="3">(R)-citramalate synthase</fullName>
        <ecNumber evidence="8">2.3.3.21</ecNumber>
    </recommendedName>
</protein>
<gene>
    <name evidence="10" type="ORF">UFOPK2754_03210</name>
    <name evidence="11" type="ORF">UFOPK3139_02623</name>
</gene>
<dbReference type="GO" id="GO:0043714">
    <property type="term" value="F:(R)-citramalate synthase activity"/>
    <property type="evidence" value="ECO:0007669"/>
    <property type="project" value="UniProtKB-EC"/>
</dbReference>
<dbReference type="GO" id="GO:0009097">
    <property type="term" value="P:isoleucine biosynthetic process"/>
    <property type="evidence" value="ECO:0007669"/>
    <property type="project" value="UniProtKB-UniPathway"/>
</dbReference>
<keyword evidence="7" id="KW-0100">Branched-chain amino acid biosynthesis</keyword>
<dbReference type="PANTHER" id="PTHR43538">
    <property type="entry name" value="ALPHA-IPM SYNTHASE/HOMOCITRATE SYNTHASE"/>
    <property type="match status" value="1"/>
</dbReference>
<comment type="similarity">
    <text evidence="2">Belongs to the alpha-IPM synthase/homocitrate synthase family.</text>
</comment>
<evidence type="ECO:0000256" key="3">
    <source>
        <dbReference type="ARBA" id="ARBA00022325"/>
    </source>
</evidence>
<dbReference type="UniPathway" id="UPA00047">
    <property type="reaction ID" value="UER00066"/>
</dbReference>
<evidence type="ECO:0000259" key="9">
    <source>
        <dbReference type="PROSITE" id="PS50991"/>
    </source>
</evidence>
<dbReference type="SUPFAM" id="SSF110921">
    <property type="entry name" value="2-isopropylmalate synthase LeuA, allosteric (dimerisation) domain"/>
    <property type="match status" value="1"/>
</dbReference>
<dbReference type="PROSITE" id="PS00815">
    <property type="entry name" value="AIPM_HOMOCIT_SYNTH_1"/>
    <property type="match status" value="1"/>
</dbReference>
<dbReference type="Pfam" id="PF08502">
    <property type="entry name" value="LeuA_dimer"/>
    <property type="match status" value="1"/>
</dbReference>
<proteinExistence type="inferred from homology"/>
<reference evidence="10" key="1">
    <citation type="submission" date="2020-05" db="EMBL/GenBank/DDBJ databases">
        <authorList>
            <person name="Chiriac C."/>
            <person name="Salcher M."/>
            <person name="Ghai R."/>
            <person name="Kavagutti S V."/>
        </authorList>
    </citation>
    <scope>NUCLEOTIDE SEQUENCE</scope>
</reference>
<dbReference type="PROSITE" id="PS50991">
    <property type="entry name" value="PYR_CT"/>
    <property type="match status" value="1"/>
</dbReference>
<dbReference type="GO" id="GO:0003852">
    <property type="term" value="F:2-isopropylmalate synthase activity"/>
    <property type="evidence" value="ECO:0007669"/>
    <property type="project" value="InterPro"/>
</dbReference>
<dbReference type="Gene3D" id="3.20.20.70">
    <property type="entry name" value="Aldolase class I"/>
    <property type="match status" value="1"/>
</dbReference>
<evidence type="ECO:0000313" key="11">
    <source>
        <dbReference type="EMBL" id="CAB4835777.1"/>
    </source>
</evidence>
<evidence type="ECO:0000256" key="6">
    <source>
        <dbReference type="ARBA" id="ARBA00022679"/>
    </source>
</evidence>
<name>A0A6J6VNW2_9ZZZZ</name>
<dbReference type="InterPro" id="IPR002034">
    <property type="entry name" value="AIPM/Hcit_synth_CS"/>
</dbReference>
<dbReference type="SUPFAM" id="SSF51569">
    <property type="entry name" value="Aldolase"/>
    <property type="match status" value="1"/>
</dbReference>
<evidence type="ECO:0000256" key="8">
    <source>
        <dbReference type="ARBA" id="ARBA00034330"/>
    </source>
</evidence>
<dbReference type="InterPro" id="IPR000891">
    <property type="entry name" value="PYR_CT"/>
</dbReference>
<accession>A0A6J6VNW2</accession>
<evidence type="ECO:0000256" key="4">
    <source>
        <dbReference type="ARBA" id="ARBA00022605"/>
    </source>
</evidence>
<keyword evidence="6" id="KW-0808">Transferase</keyword>
<evidence type="ECO:0000256" key="2">
    <source>
        <dbReference type="ARBA" id="ARBA00006154"/>
    </source>
</evidence>
<evidence type="ECO:0000256" key="7">
    <source>
        <dbReference type="ARBA" id="ARBA00023304"/>
    </source>
</evidence>
<dbReference type="SMART" id="SM00917">
    <property type="entry name" value="LeuA_dimer"/>
    <property type="match status" value="1"/>
</dbReference>
<dbReference type="InterPro" id="IPR036230">
    <property type="entry name" value="LeuA_allosteric_dom_sf"/>
</dbReference>
<dbReference type="InterPro" id="IPR013785">
    <property type="entry name" value="Aldolase_TIM"/>
</dbReference>
<dbReference type="NCBIfam" id="TIGR00977">
    <property type="entry name" value="citramal_synth"/>
    <property type="match status" value="1"/>
</dbReference>
<dbReference type="GO" id="GO:0009098">
    <property type="term" value="P:L-leucine biosynthetic process"/>
    <property type="evidence" value="ECO:0007669"/>
    <property type="project" value="InterPro"/>
</dbReference>
<dbReference type="EMBL" id="CAFABA010000144">
    <property type="protein sequence ID" value="CAB4835777.1"/>
    <property type="molecule type" value="Genomic_DNA"/>
</dbReference>
<sequence length="542" mass="58546">MNTTRSNGGARTPTRVDIFDTTLRDGSQLEGISLTVGDKLRIAEQLDHLGVHYIEGGWPGANPKDEEFFRRARTELKLQTSTLVAFGSTRRVKGKVDDDATLRNLVEAGTSTVCIVGKAWDYHVLEALRTTLDEGVAMVAESIAFLKQAGLRVFFDAEHFFDGYRNNPEFSLRVLEGAAMAGVDCLVLCDTNGGSLPFDVERVVGEVVDHLGDTPIGIHLHNDTGCGVANALGAVRAGATQVQGTINGYGERVGNCDLVPIIANLSLKMGIATLPEGRLARLTSVAHHIAEIVNFTVDPQQPYVGSSAFAHKAGLHTSAISRRKDAYEHIDPSLVGNGTRFLVSEMSGRSTLELKAQELGLELDGKVLGDVVDQLKRLEHEGYHFEAADASLELLMRRASGWEQSYFSLESYKVLVRHRAGNGPGAHGDALDVETEATVKLWLGEERLVAIGEGNGPVNALDAALRTAIGSRFPALDRISLTDFKVRVLDTGKGTGAVTRVLLDSTNGTREWTTIGVSENIIEASWQALTDSLVYGLLHTHD</sequence>
<dbReference type="EMBL" id="CAEZYR010000200">
    <property type="protein sequence ID" value="CAB4773236.1"/>
    <property type="molecule type" value="Genomic_DNA"/>
</dbReference>
<dbReference type="InterPro" id="IPR013709">
    <property type="entry name" value="2-isopropylmalate_synth_dimer"/>
</dbReference>
<dbReference type="AlphaFoldDB" id="A0A6J6VNW2"/>
<evidence type="ECO:0000256" key="1">
    <source>
        <dbReference type="ARBA" id="ARBA00004743"/>
    </source>
</evidence>
<dbReference type="Gene3D" id="3.30.160.270">
    <property type="match status" value="1"/>
</dbReference>
<feature type="domain" description="Pyruvate carboxyltransferase" evidence="9">
    <location>
        <begin position="16"/>
        <end position="280"/>
    </location>
</feature>
<dbReference type="Pfam" id="PF22617">
    <property type="entry name" value="HCS_D2"/>
    <property type="match status" value="1"/>
</dbReference>
<keyword evidence="5" id="KW-0412">Isoleucine biosynthesis</keyword>
<comment type="pathway">
    <text evidence="1">Amino-acid biosynthesis; L-isoleucine biosynthesis; 2-oxobutanoate from pyruvate: step 1/3.</text>
</comment>
<dbReference type="PROSITE" id="PS00816">
    <property type="entry name" value="AIPM_HOMOCIT_SYNTH_2"/>
    <property type="match status" value="1"/>
</dbReference>
<dbReference type="InterPro" id="IPR005675">
    <property type="entry name" value="Citramal_synthase"/>
</dbReference>
<dbReference type="EC" id="2.3.3.21" evidence="8"/>
<dbReference type="InterPro" id="IPR054691">
    <property type="entry name" value="LeuA/HCS_post-cat"/>
</dbReference>
<evidence type="ECO:0000313" key="10">
    <source>
        <dbReference type="EMBL" id="CAB4773236.1"/>
    </source>
</evidence>
<dbReference type="Pfam" id="PF00682">
    <property type="entry name" value="HMGL-like"/>
    <property type="match status" value="1"/>
</dbReference>
<organism evidence="10">
    <name type="scientific">freshwater metagenome</name>
    <dbReference type="NCBI Taxonomy" id="449393"/>
    <lineage>
        <taxon>unclassified sequences</taxon>
        <taxon>metagenomes</taxon>
        <taxon>ecological metagenomes</taxon>
    </lineage>
</organism>